<keyword evidence="3" id="KW-0804">Transcription</keyword>
<dbReference type="Pfam" id="PF07729">
    <property type="entry name" value="FCD"/>
    <property type="match status" value="1"/>
</dbReference>
<protein>
    <recommendedName>
        <fullName evidence="4">HTH gntR-type domain-containing protein</fullName>
    </recommendedName>
</protein>
<comment type="caution">
    <text evidence="5">The sequence shown here is derived from an EMBL/GenBank/DDBJ whole genome shotgun (WGS) entry which is preliminary data.</text>
</comment>
<dbReference type="AlphaFoldDB" id="A0A8H9IT33"/>
<dbReference type="RefSeq" id="WP_145933544.1">
    <property type="nucleotide sequence ID" value="NZ_BNAV01000001.1"/>
</dbReference>
<keyword evidence="2" id="KW-0238">DNA-binding</keyword>
<dbReference type="SMART" id="SM00895">
    <property type="entry name" value="FCD"/>
    <property type="match status" value="1"/>
</dbReference>
<dbReference type="InterPro" id="IPR011711">
    <property type="entry name" value="GntR_C"/>
</dbReference>
<dbReference type="Pfam" id="PF00392">
    <property type="entry name" value="GntR"/>
    <property type="match status" value="1"/>
</dbReference>
<dbReference type="CDD" id="cd07377">
    <property type="entry name" value="WHTH_GntR"/>
    <property type="match status" value="1"/>
</dbReference>
<dbReference type="Gene3D" id="1.10.10.10">
    <property type="entry name" value="Winged helix-like DNA-binding domain superfamily/Winged helix DNA-binding domain"/>
    <property type="match status" value="1"/>
</dbReference>
<dbReference type="InterPro" id="IPR000524">
    <property type="entry name" value="Tscrpt_reg_HTH_GntR"/>
</dbReference>
<feature type="domain" description="HTH gntR-type" evidence="4">
    <location>
        <begin position="25"/>
        <end position="92"/>
    </location>
</feature>
<dbReference type="GO" id="GO:0003700">
    <property type="term" value="F:DNA-binding transcription factor activity"/>
    <property type="evidence" value="ECO:0007669"/>
    <property type="project" value="InterPro"/>
</dbReference>
<dbReference type="EMBL" id="BNAV01000001">
    <property type="protein sequence ID" value="GHF34773.1"/>
    <property type="molecule type" value="Genomic_DNA"/>
</dbReference>
<evidence type="ECO:0000256" key="3">
    <source>
        <dbReference type="ARBA" id="ARBA00023163"/>
    </source>
</evidence>
<dbReference type="SUPFAM" id="SSF46785">
    <property type="entry name" value="Winged helix' DNA-binding domain"/>
    <property type="match status" value="1"/>
</dbReference>
<proteinExistence type="predicted"/>
<dbReference type="SUPFAM" id="SSF48008">
    <property type="entry name" value="GntR ligand-binding domain-like"/>
    <property type="match status" value="1"/>
</dbReference>
<evidence type="ECO:0000313" key="6">
    <source>
        <dbReference type="Proteomes" id="UP000658656"/>
    </source>
</evidence>
<accession>A0A8H9IT33</accession>
<dbReference type="GO" id="GO:0003677">
    <property type="term" value="F:DNA binding"/>
    <property type="evidence" value="ECO:0007669"/>
    <property type="project" value="UniProtKB-KW"/>
</dbReference>
<dbReference type="PANTHER" id="PTHR43537">
    <property type="entry name" value="TRANSCRIPTIONAL REGULATOR, GNTR FAMILY"/>
    <property type="match status" value="1"/>
</dbReference>
<dbReference type="PANTHER" id="PTHR43537:SF5">
    <property type="entry name" value="UXU OPERON TRANSCRIPTIONAL REGULATOR"/>
    <property type="match status" value="1"/>
</dbReference>
<name>A0A8H9IT33_9PSEU</name>
<keyword evidence="1" id="KW-0805">Transcription regulation</keyword>
<dbReference type="InterPro" id="IPR008920">
    <property type="entry name" value="TF_FadR/GntR_C"/>
</dbReference>
<dbReference type="Proteomes" id="UP000658656">
    <property type="component" value="Unassembled WGS sequence"/>
</dbReference>
<evidence type="ECO:0000256" key="1">
    <source>
        <dbReference type="ARBA" id="ARBA00023015"/>
    </source>
</evidence>
<evidence type="ECO:0000313" key="5">
    <source>
        <dbReference type="EMBL" id="GHF34773.1"/>
    </source>
</evidence>
<evidence type="ECO:0000259" key="4">
    <source>
        <dbReference type="PROSITE" id="PS50949"/>
    </source>
</evidence>
<evidence type="ECO:0000256" key="2">
    <source>
        <dbReference type="ARBA" id="ARBA00023125"/>
    </source>
</evidence>
<sequence length="237" mass="26344">MVDRAALMDAPDELMELLKLSDRREPAVVDTVVWVVLGILQGRLVPGQDLNSVELASQVGVSRIPVREALALLESQGLVEMRARKRPRVAAFSPEQIREVFFVRAQLMSALGKIAAERATDSDLARLSSIVDTLRKYAAANDDDDYRWAHFKYFDIMVEISGNETARGILNSLFLRTLSRRRALSEPGRVAESLHFAELILEAFQRRDGDLVALLVRRAIEAALAAIERAAPPPDEA</sequence>
<dbReference type="InterPro" id="IPR036390">
    <property type="entry name" value="WH_DNA-bd_sf"/>
</dbReference>
<organism evidence="5 6">
    <name type="scientific">Amycolatopsis bartoniae</name>
    <dbReference type="NCBI Taxonomy" id="941986"/>
    <lineage>
        <taxon>Bacteria</taxon>
        <taxon>Bacillati</taxon>
        <taxon>Actinomycetota</taxon>
        <taxon>Actinomycetes</taxon>
        <taxon>Pseudonocardiales</taxon>
        <taxon>Pseudonocardiaceae</taxon>
        <taxon>Amycolatopsis</taxon>
    </lineage>
</organism>
<keyword evidence="6" id="KW-1185">Reference proteome</keyword>
<reference evidence="5" key="1">
    <citation type="journal article" date="2014" name="Int. J. Syst. Evol. Microbiol.">
        <title>Complete genome sequence of Corynebacterium casei LMG S-19264T (=DSM 44701T), isolated from a smear-ripened cheese.</title>
        <authorList>
            <consortium name="US DOE Joint Genome Institute (JGI-PGF)"/>
            <person name="Walter F."/>
            <person name="Albersmeier A."/>
            <person name="Kalinowski J."/>
            <person name="Ruckert C."/>
        </authorList>
    </citation>
    <scope>NUCLEOTIDE SEQUENCE</scope>
    <source>
        <strain evidence="5">CGMCC 4.7679</strain>
    </source>
</reference>
<gene>
    <name evidence="5" type="ORF">GCM10017566_04350</name>
</gene>
<dbReference type="PROSITE" id="PS50949">
    <property type="entry name" value="HTH_GNTR"/>
    <property type="match status" value="1"/>
</dbReference>
<dbReference type="PRINTS" id="PR00035">
    <property type="entry name" value="HTHGNTR"/>
</dbReference>
<dbReference type="Gene3D" id="1.20.120.530">
    <property type="entry name" value="GntR ligand-binding domain-like"/>
    <property type="match status" value="1"/>
</dbReference>
<dbReference type="InterPro" id="IPR036388">
    <property type="entry name" value="WH-like_DNA-bd_sf"/>
</dbReference>
<reference evidence="5" key="2">
    <citation type="submission" date="2020-09" db="EMBL/GenBank/DDBJ databases">
        <authorList>
            <person name="Sun Q."/>
            <person name="Zhou Y."/>
        </authorList>
    </citation>
    <scope>NUCLEOTIDE SEQUENCE</scope>
    <source>
        <strain evidence="5">CGMCC 4.7679</strain>
    </source>
</reference>
<dbReference type="SMART" id="SM00345">
    <property type="entry name" value="HTH_GNTR"/>
    <property type="match status" value="1"/>
</dbReference>
<dbReference type="OrthoDB" id="9816161at2"/>